<accession>A0A937CZ63</accession>
<evidence type="ECO:0000256" key="1">
    <source>
        <dbReference type="SAM" id="MobiDB-lite"/>
    </source>
</evidence>
<evidence type="ECO:0008006" key="4">
    <source>
        <dbReference type="Google" id="ProtNLM"/>
    </source>
</evidence>
<feature type="compositionally biased region" description="Basic and acidic residues" evidence="1">
    <location>
        <begin position="54"/>
        <end position="63"/>
    </location>
</feature>
<reference evidence="2" key="1">
    <citation type="submission" date="2021-01" db="EMBL/GenBank/DDBJ databases">
        <title>Microvirga sp.</title>
        <authorList>
            <person name="Kim M.K."/>
        </authorList>
    </citation>
    <scope>NUCLEOTIDE SEQUENCE</scope>
    <source>
        <strain evidence="2">5420S-16</strain>
    </source>
</reference>
<comment type="caution">
    <text evidence="2">The sequence shown here is derived from an EMBL/GenBank/DDBJ whole genome shotgun (WGS) entry which is preliminary data.</text>
</comment>
<proteinExistence type="predicted"/>
<evidence type="ECO:0000313" key="3">
    <source>
        <dbReference type="Proteomes" id="UP000605848"/>
    </source>
</evidence>
<sequence length="75" mass="8500">MLTRTKARTCVECGLSYGHAGFAYHYGRIENGPAYWSDRGLLCSHGCSTVHFERREKEGDPMREPAPNPLEQDRS</sequence>
<dbReference type="Proteomes" id="UP000605848">
    <property type="component" value="Unassembled WGS sequence"/>
</dbReference>
<name>A0A937CZ63_9HYPH</name>
<dbReference type="EMBL" id="JAEQMY010000007">
    <property type="protein sequence ID" value="MBL0403652.1"/>
    <property type="molecule type" value="Genomic_DNA"/>
</dbReference>
<dbReference type="AlphaFoldDB" id="A0A937CZ63"/>
<organism evidence="2 3">
    <name type="scientific">Microvirga aerilata</name>
    <dbReference type="NCBI Taxonomy" id="670292"/>
    <lineage>
        <taxon>Bacteria</taxon>
        <taxon>Pseudomonadati</taxon>
        <taxon>Pseudomonadota</taxon>
        <taxon>Alphaproteobacteria</taxon>
        <taxon>Hyphomicrobiales</taxon>
        <taxon>Methylobacteriaceae</taxon>
        <taxon>Microvirga</taxon>
    </lineage>
</organism>
<feature type="region of interest" description="Disordered" evidence="1">
    <location>
        <begin position="54"/>
        <end position="75"/>
    </location>
</feature>
<protein>
    <recommendedName>
        <fullName evidence="4">C2H2-type domain-containing protein</fullName>
    </recommendedName>
</protein>
<keyword evidence="3" id="KW-1185">Reference proteome</keyword>
<gene>
    <name evidence="2" type="ORF">JKG68_06715</name>
</gene>
<dbReference type="RefSeq" id="WP_202057257.1">
    <property type="nucleotide sequence ID" value="NZ_JAEQMY010000007.1"/>
</dbReference>
<evidence type="ECO:0000313" key="2">
    <source>
        <dbReference type="EMBL" id="MBL0403652.1"/>
    </source>
</evidence>